<accession>A0AAW7JX29</accession>
<feature type="compositionally biased region" description="Basic and acidic residues" evidence="9">
    <location>
        <begin position="377"/>
        <end position="387"/>
    </location>
</feature>
<dbReference type="PROSITE" id="PS51195">
    <property type="entry name" value="Q_MOTIF"/>
    <property type="match status" value="1"/>
</dbReference>
<dbReference type="InterPro" id="IPR011545">
    <property type="entry name" value="DEAD/DEAH_box_helicase_dom"/>
</dbReference>
<dbReference type="GO" id="GO:0005524">
    <property type="term" value="F:ATP binding"/>
    <property type="evidence" value="ECO:0007669"/>
    <property type="project" value="UniProtKB-UniRule"/>
</dbReference>
<dbReference type="AlphaFoldDB" id="A0AAW7JX29"/>
<comment type="subcellular location">
    <subcellularLocation>
        <location evidence="7">Cytoplasm</location>
    </subcellularLocation>
</comment>
<evidence type="ECO:0000259" key="12">
    <source>
        <dbReference type="PROSITE" id="PS51195"/>
    </source>
</evidence>
<keyword evidence="5 7" id="KW-0347">Helicase</keyword>
<dbReference type="FunFam" id="3.40.50.300:FF:000291">
    <property type="entry name" value="ATP-dependent RNA helicase SrmB"/>
    <property type="match status" value="1"/>
</dbReference>
<dbReference type="Gene3D" id="3.40.50.300">
    <property type="entry name" value="P-loop containing nucleotide triphosphate hydrolases"/>
    <property type="match status" value="2"/>
</dbReference>
<dbReference type="GO" id="GO:0003676">
    <property type="term" value="F:nucleic acid binding"/>
    <property type="evidence" value="ECO:0007669"/>
    <property type="project" value="InterPro"/>
</dbReference>
<dbReference type="PROSITE" id="PS51192">
    <property type="entry name" value="HELICASE_ATP_BIND_1"/>
    <property type="match status" value="1"/>
</dbReference>
<dbReference type="SUPFAM" id="SSF52540">
    <property type="entry name" value="P-loop containing nucleoside triphosphate hydrolases"/>
    <property type="match status" value="1"/>
</dbReference>
<dbReference type="GO" id="GO:0003724">
    <property type="term" value="F:RNA helicase activity"/>
    <property type="evidence" value="ECO:0007669"/>
    <property type="project" value="UniProtKB-UniRule"/>
</dbReference>
<dbReference type="PANTHER" id="PTHR47959:SF3">
    <property type="entry name" value="ATP-DEPENDENT RNA HELICASE SRMB"/>
    <property type="match status" value="1"/>
</dbReference>
<comment type="function">
    <text evidence="7">DEAD-box RNA helicase involved in the assembly of the 50S ribosomal subunit at low temperature. Exhibits RNA-stimulated ATP hydrolysis and RNA unwinding activity.</text>
</comment>
<keyword evidence="1 7" id="KW-0963">Cytoplasm</keyword>
<protein>
    <recommendedName>
        <fullName evidence="7">ATP-dependent RNA helicase SrmB</fullName>
        <ecNumber evidence="7">3.6.4.13</ecNumber>
    </recommendedName>
</protein>
<dbReference type="SMART" id="SM00490">
    <property type="entry name" value="HELICc"/>
    <property type="match status" value="1"/>
</dbReference>
<dbReference type="RefSeq" id="WP_049601861.1">
    <property type="nucleotide sequence ID" value="NZ_CPYD01000016.1"/>
</dbReference>
<dbReference type="InterPro" id="IPR001650">
    <property type="entry name" value="Helicase_C-like"/>
</dbReference>
<dbReference type="EC" id="3.6.4.13" evidence="7"/>
<feature type="compositionally biased region" description="Basic residues" evidence="9">
    <location>
        <begin position="415"/>
        <end position="437"/>
    </location>
</feature>
<dbReference type="GO" id="GO:0000027">
    <property type="term" value="P:ribosomal large subunit assembly"/>
    <property type="evidence" value="ECO:0007669"/>
    <property type="project" value="UniProtKB-UniRule"/>
</dbReference>
<dbReference type="Pfam" id="PF00271">
    <property type="entry name" value="Helicase_C"/>
    <property type="match status" value="1"/>
</dbReference>
<dbReference type="CDD" id="cd18787">
    <property type="entry name" value="SF2_C_DEAD"/>
    <property type="match status" value="1"/>
</dbReference>
<comment type="subunit">
    <text evidence="7">Interacts with the 50S ribosomal subunit.</text>
</comment>
<evidence type="ECO:0000256" key="8">
    <source>
        <dbReference type="PROSITE-ProRule" id="PRU00552"/>
    </source>
</evidence>
<evidence type="ECO:0000313" key="14">
    <source>
        <dbReference type="EMBL" id="MDN0087608.1"/>
    </source>
</evidence>
<evidence type="ECO:0000256" key="1">
    <source>
        <dbReference type="ARBA" id="ARBA00022490"/>
    </source>
</evidence>
<keyword evidence="3 7" id="KW-0547">Nucleotide-binding</keyword>
<keyword evidence="2 7" id="KW-0690">Ribosome biogenesis</keyword>
<feature type="domain" description="Helicase ATP-binding" evidence="10">
    <location>
        <begin position="35"/>
        <end position="209"/>
    </location>
</feature>
<organism evidence="14 16">
    <name type="scientific">Yersinia nurmii</name>
    <dbReference type="NCBI Taxonomy" id="685706"/>
    <lineage>
        <taxon>Bacteria</taxon>
        <taxon>Pseudomonadati</taxon>
        <taxon>Pseudomonadota</taxon>
        <taxon>Gammaproteobacteria</taxon>
        <taxon>Enterobacterales</taxon>
        <taxon>Yersiniaceae</taxon>
        <taxon>Yersinia</taxon>
    </lineage>
</organism>
<dbReference type="NCBIfam" id="NF008394">
    <property type="entry name" value="PRK11192.1"/>
    <property type="match status" value="1"/>
</dbReference>
<evidence type="ECO:0000259" key="10">
    <source>
        <dbReference type="PROSITE" id="PS51192"/>
    </source>
</evidence>
<dbReference type="SMART" id="SM00487">
    <property type="entry name" value="DEXDc"/>
    <property type="match status" value="1"/>
</dbReference>
<evidence type="ECO:0000313" key="15">
    <source>
        <dbReference type="Proteomes" id="UP000040578"/>
    </source>
</evidence>
<feature type="compositionally biased region" description="Basic and acidic residues" evidence="9">
    <location>
        <begin position="401"/>
        <end position="414"/>
    </location>
</feature>
<evidence type="ECO:0000256" key="4">
    <source>
        <dbReference type="ARBA" id="ARBA00022801"/>
    </source>
</evidence>
<evidence type="ECO:0000256" key="2">
    <source>
        <dbReference type="ARBA" id="ARBA00022517"/>
    </source>
</evidence>
<dbReference type="PANTHER" id="PTHR47959">
    <property type="entry name" value="ATP-DEPENDENT RNA HELICASE RHLE-RELATED"/>
    <property type="match status" value="1"/>
</dbReference>
<evidence type="ECO:0000256" key="9">
    <source>
        <dbReference type="SAM" id="MobiDB-lite"/>
    </source>
</evidence>
<dbReference type="InterPro" id="IPR027417">
    <property type="entry name" value="P-loop_NTPase"/>
</dbReference>
<evidence type="ECO:0000259" key="11">
    <source>
        <dbReference type="PROSITE" id="PS51194"/>
    </source>
</evidence>
<dbReference type="InterPro" id="IPR050079">
    <property type="entry name" value="DEAD_box_RNA_helicase"/>
</dbReference>
<dbReference type="InterPro" id="IPR044742">
    <property type="entry name" value="DEAD/DEAH_RhlB"/>
</dbReference>
<dbReference type="PROSITE" id="PS00039">
    <property type="entry name" value="DEAD_ATP_HELICASE"/>
    <property type="match status" value="1"/>
</dbReference>
<keyword evidence="15" id="KW-1185">Reference proteome</keyword>
<evidence type="ECO:0000313" key="13">
    <source>
        <dbReference type="EMBL" id="CNF18786.1"/>
    </source>
</evidence>
<dbReference type="InterPro" id="IPR014014">
    <property type="entry name" value="RNA_helicase_DEAD_Q_motif"/>
</dbReference>
<comment type="catalytic activity">
    <reaction evidence="7">
        <text>ATP + H2O = ADP + phosphate + H(+)</text>
        <dbReference type="Rhea" id="RHEA:13065"/>
        <dbReference type="ChEBI" id="CHEBI:15377"/>
        <dbReference type="ChEBI" id="CHEBI:15378"/>
        <dbReference type="ChEBI" id="CHEBI:30616"/>
        <dbReference type="ChEBI" id="CHEBI:43474"/>
        <dbReference type="ChEBI" id="CHEBI:456216"/>
        <dbReference type="EC" id="3.6.4.13"/>
    </reaction>
</comment>
<evidence type="ECO:0000256" key="6">
    <source>
        <dbReference type="ARBA" id="ARBA00022840"/>
    </source>
</evidence>
<dbReference type="EMBL" id="CPYD01000016">
    <property type="protein sequence ID" value="CNF18786.1"/>
    <property type="molecule type" value="Genomic_DNA"/>
</dbReference>
<dbReference type="GO" id="GO:0005829">
    <property type="term" value="C:cytosol"/>
    <property type="evidence" value="ECO:0007669"/>
    <property type="project" value="TreeGrafter"/>
</dbReference>
<name>A0AAW7JX29_9GAMM</name>
<feature type="region of interest" description="Disordered" evidence="9">
    <location>
        <begin position="377"/>
        <end position="437"/>
    </location>
</feature>
<feature type="domain" description="DEAD-box RNA helicase Q" evidence="12">
    <location>
        <begin position="4"/>
        <end position="32"/>
    </location>
</feature>
<feature type="short sequence motif" description="Q motif" evidence="8">
    <location>
        <begin position="4"/>
        <end position="32"/>
    </location>
</feature>
<evidence type="ECO:0000256" key="3">
    <source>
        <dbReference type="ARBA" id="ARBA00022741"/>
    </source>
</evidence>
<evidence type="ECO:0000313" key="16">
    <source>
        <dbReference type="Proteomes" id="UP001167864"/>
    </source>
</evidence>
<dbReference type="GO" id="GO:0016787">
    <property type="term" value="F:hydrolase activity"/>
    <property type="evidence" value="ECO:0007669"/>
    <property type="project" value="UniProtKB-KW"/>
</dbReference>
<comment type="caution">
    <text evidence="14">The sequence shown here is derived from an EMBL/GenBank/DDBJ whole genome shotgun (WGS) entry which is preliminary data.</text>
</comment>
<gene>
    <name evidence="7 14" type="primary">srmB</name>
    <name evidence="13" type="synonym">rbaB</name>
    <name evidence="13" type="ORF">ERS137967_03524</name>
    <name evidence="14" type="ORF">QVN42_09400</name>
</gene>
<dbReference type="Pfam" id="PF00270">
    <property type="entry name" value="DEAD"/>
    <property type="match status" value="1"/>
</dbReference>
<dbReference type="HAMAP" id="MF_00967">
    <property type="entry name" value="DEAD_helicase_SrmB"/>
    <property type="match status" value="1"/>
</dbReference>
<dbReference type="Proteomes" id="UP001167864">
    <property type="component" value="Unassembled WGS sequence"/>
</dbReference>
<dbReference type="EMBL" id="JAUEHU010000007">
    <property type="protein sequence ID" value="MDN0087608.1"/>
    <property type="molecule type" value="Genomic_DNA"/>
</dbReference>
<keyword evidence="6 7" id="KW-0067">ATP-binding</keyword>
<dbReference type="InterPro" id="IPR014001">
    <property type="entry name" value="Helicase_ATP-bd"/>
</dbReference>
<proteinExistence type="inferred from homology"/>
<comment type="similarity">
    <text evidence="7">Belongs to the DEAD box helicase family. SrmB subfamily.</text>
</comment>
<evidence type="ECO:0000256" key="5">
    <source>
        <dbReference type="ARBA" id="ARBA00022806"/>
    </source>
</evidence>
<evidence type="ECO:0000256" key="7">
    <source>
        <dbReference type="HAMAP-Rule" id="MF_00967"/>
    </source>
</evidence>
<dbReference type="PROSITE" id="PS51194">
    <property type="entry name" value="HELICASE_CTER"/>
    <property type="match status" value="1"/>
</dbReference>
<reference evidence="14" key="2">
    <citation type="submission" date="2023-06" db="EMBL/GenBank/DDBJ databases">
        <authorList>
            <person name="Polev D.E."/>
            <person name="Saitova A.T."/>
            <person name="Bogumilchik E.A."/>
            <person name="Kokorina G.I."/>
            <person name="Voskresenskaia E.A."/>
        </authorList>
    </citation>
    <scope>NUCLEOTIDE SEQUENCE</scope>
    <source>
        <strain evidence="14">2145 StPb PI</strain>
    </source>
</reference>
<sequence length="437" mass="49299">MTVTNFSELDLDERLIDALRDKGYERPTAIQAAAIPPAMDGRDVLGSAPTGTGKTAAFLLPALQHLLDFPRKKSGPPRILILTPTRELAMQVADQARELAKHTQLDIATITGGVAYMNHAEVFSENQDIVVATTGRLLQYIKEENFDCRAVETLILDEADRMLDMGFAQDIETIAAETRWRKQTLLFSATLEGEAIREFAERILEEPVELEADPSRRERKKIQQWYYRADNIEHKTALLVHLLKQPDVQKSIIFVRTREKVHQLVSWLREAGINAWFLEGEMVQAKRTEAVIRLSDGRVNVLVATDVASRGLDIDDISHVFNFDLPLTADVYLHRIGRTGRAGRKGVAISLVEAHDHLLLGRIGRYLKEPLKPRVIDELRPTSKEPSAKSTGKPSKKVLAKRKELKEANKEKTKVKVRHRDAKNVGKRRKPKNKADA</sequence>
<dbReference type="CDD" id="cd00268">
    <property type="entry name" value="DEADc"/>
    <property type="match status" value="1"/>
</dbReference>
<dbReference type="InterPro" id="IPR000629">
    <property type="entry name" value="RNA-helicase_DEAD-box_CS"/>
</dbReference>
<dbReference type="Proteomes" id="UP000040578">
    <property type="component" value="Unassembled WGS sequence"/>
</dbReference>
<reference evidence="13 15" key="1">
    <citation type="submission" date="2015-03" db="EMBL/GenBank/DDBJ databases">
        <authorList>
            <consortium name="Pathogen Informatics"/>
            <person name="Murphy D."/>
        </authorList>
    </citation>
    <scope>NUCLEOTIDE SEQUENCE [LARGE SCALE GENOMIC DNA]</scope>
    <source>
        <strain evidence="15">type strain: CIP110231</strain>
        <strain evidence="13">Type strain: CIP110231</strain>
    </source>
</reference>
<keyword evidence="4 7" id="KW-0378">Hydrolase</keyword>
<dbReference type="InterPro" id="IPR028621">
    <property type="entry name" value="DEAD_helicase_SrmB"/>
</dbReference>
<feature type="domain" description="Helicase C-terminal" evidence="11">
    <location>
        <begin position="238"/>
        <end position="387"/>
    </location>
</feature>